<dbReference type="InterPro" id="IPR055570">
    <property type="entry name" value="DUF7146"/>
</dbReference>
<dbReference type="InterPro" id="IPR034154">
    <property type="entry name" value="TOPRIM_DnaG/twinkle"/>
</dbReference>
<dbReference type="Pfam" id="PF13362">
    <property type="entry name" value="Toprim_3"/>
    <property type="match status" value="1"/>
</dbReference>
<dbReference type="InterPro" id="IPR006171">
    <property type="entry name" value="TOPRIM_dom"/>
</dbReference>
<reference evidence="3 4" key="1">
    <citation type="submission" date="2018-11" db="EMBL/GenBank/DDBJ databases">
        <title>Genome squencing of methanotrophic bacteria isolated from alkaline groundwater in Korea.</title>
        <authorList>
            <person name="Nguyen L.N."/>
        </authorList>
    </citation>
    <scope>NUCLEOTIDE SEQUENCE [LARGE SCALE GENOMIC DNA]</scope>
    <source>
        <strain evidence="3 4">GW6</strain>
        <plasmid evidence="4">pgw6_1</plasmid>
    </source>
</reference>
<dbReference type="EMBL" id="CP034087">
    <property type="protein sequence ID" value="AZG78965.1"/>
    <property type="molecule type" value="Genomic_DNA"/>
</dbReference>
<dbReference type="AlphaFoldDB" id="A0A3G8MCI1"/>
<sequence length="337" mass="37021">MSRGLAEQVEAVCKHYLSNGCRSGNYWTVGDVNNHAGRSLYVRLKGPLSGKGARGNWVDSATSQYGDLLDLIAARENLRSFRETLNEARRFLKQPRIEPPTRSNERFSDRDTIATARRIWAASRPIQGTPAEAYLRARKITADLDVTSLRYHPALFYRECPGASSRKLPALIAVVTNHRGEITGMHRTFLDPTRNDKASVPTPRRSLGAILGNGVRFGIIDDVVLVGEGIETVLSLKSALPYLPIVAALSAGHLAAWEFPPGLRRLIVACDNDAAGWRAARRLSERAEVLGIGATTITSLRSDFNSDLRGMSSEGFQRRLAAMLGSDLRTGNIEKNK</sequence>
<dbReference type="Pfam" id="PF23639">
    <property type="entry name" value="DUF7146"/>
    <property type="match status" value="1"/>
</dbReference>
<geneLocation type="plasmid" evidence="4">
    <name>pgw6_1</name>
</geneLocation>
<dbReference type="KEGG" id="mros:EHO51_18190"/>
<proteinExistence type="predicted"/>
<organism evidence="3 4">
    <name type="scientific">Methylocystis rosea</name>
    <dbReference type="NCBI Taxonomy" id="173366"/>
    <lineage>
        <taxon>Bacteria</taxon>
        <taxon>Pseudomonadati</taxon>
        <taxon>Pseudomonadota</taxon>
        <taxon>Alphaproteobacteria</taxon>
        <taxon>Hyphomicrobiales</taxon>
        <taxon>Methylocystaceae</taxon>
        <taxon>Methylocystis</taxon>
    </lineage>
</organism>
<evidence type="ECO:0000259" key="2">
    <source>
        <dbReference type="Pfam" id="PF23639"/>
    </source>
</evidence>
<evidence type="ECO:0000259" key="1">
    <source>
        <dbReference type="Pfam" id="PF13362"/>
    </source>
</evidence>
<evidence type="ECO:0000313" key="4">
    <source>
        <dbReference type="Proteomes" id="UP000273982"/>
    </source>
</evidence>
<feature type="domain" description="Toprim" evidence="1">
    <location>
        <begin position="224"/>
        <end position="310"/>
    </location>
</feature>
<gene>
    <name evidence="3" type="ORF">EHO51_18190</name>
</gene>
<protein>
    <submittedName>
        <fullName evidence="3">Uncharacterized protein</fullName>
    </submittedName>
</protein>
<feature type="domain" description="DUF7146" evidence="2">
    <location>
        <begin position="111"/>
        <end position="217"/>
    </location>
</feature>
<keyword evidence="3" id="KW-0614">Plasmid</keyword>
<evidence type="ECO:0000313" key="3">
    <source>
        <dbReference type="EMBL" id="AZG78965.1"/>
    </source>
</evidence>
<accession>A0A3G8MCI1</accession>
<dbReference type="CDD" id="cd01029">
    <property type="entry name" value="TOPRIM_primases"/>
    <property type="match status" value="1"/>
</dbReference>
<dbReference type="Proteomes" id="UP000273982">
    <property type="component" value="Plasmid pGW6_1"/>
</dbReference>
<name>A0A3G8MCI1_9HYPH</name>